<dbReference type="STRING" id="6336.A0A0V0S8C9"/>
<evidence type="ECO:0000259" key="3">
    <source>
        <dbReference type="PROSITE" id="PS51390"/>
    </source>
</evidence>
<keyword evidence="1" id="KW-0722">Serine protease inhibitor</keyword>
<dbReference type="EMBL" id="JYDL01000027">
    <property type="protein sequence ID" value="KRX23014.1"/>
    <property type="molecule type" value="Genomic_DNA"/>
</dbReference>
<dbReference type="SMART" id="SM00217">
    <property type="entry name" value="WAP"/>
    <property type="match status" value="1"/>
</dbReference>
<dbReference type="Gene3D" id="4.10.75.10">
    <property type="entry name" value="Elafin-like"/>
    <property type="match status" value="1"/>
</dbReference>
<gene>
    <name evidence="4" type="ORF">T07_6777</name>
</gene>
<dbReference type="InterPro" id="IPR036084">
    <property type="entry name" value="Ser_inhib-like_sf"/>
</dbReference>
<dbReference type="SMART" id="SM00289">
    <property type="entry name" value="WR1"/>
    <property type="match status" value="7"/>
</dbReference>
<dbReference type="PROSITE" id="PS51390">
    <property type="entry name" value="WAP"/>
    <property type="match status" value="1"/>
</dbReference>
<keyword evidence="2" id="KW-0732">Signal</keyword>
<keyword evidence="5" id="KW-1185">Reference proteome</keyword>
<feature type="chain" id="PRO_5006868399" description="WAP domain-containing protein" evidence="2">
    <location>
        <begin position="23"/>
        <end position="636"/>
    </location>
</feature>
<accession>A0A0V0S8C9</accession>
<dbReference type="SUPFAM" id="SSF57256">
    <property type="entry name" value="Elafin-like"/>
    <property type="match status" value="1"/>
</dbReference>
<dbReference type="AlphaFoldDB" id="A0A0V0S8C9"/>
<dbReference type="GO" id="GO:0004867">
    <property type="term" value="F:serine-type endopeptidase inhibitor activity"/>
    <property type="evidence" value="ECO:0007669"/>
    <property type="project" value="UniProtKB-KW"/>
</dbReference>
<feature type="domain" description="WAP" evidence="3">
    <location>
        <begin position="483"/>
        <end position="534"/>
    </location>
</feature>
<dbReference type="InterPro" id="IPR006150">
    <property type="entry name" value="Cys_repeat_1"/>
</dbReference>
<dbReference type="Gene3D" id="2.10.25.10">
    <property type="entry name" value="Laminin"/>
    <property type="match status" value="1"/>
</dbReference>
<evidence type="ECO:0000256" key="1">
    <source>
        <dbReference type="ARBA" id="ARBA00022900"/>
    </source>
</evidence>
<dbReference type="Pfam" id="PF00095">
    <property type="entry name" value="WAP"/>
    <property type="match status" value="2"/>
</dbReference>
<dbReference type="OrthoDB" id="6236007at2759"/>
<feature type="signal peptide" evidence="2">
    <location>
        <begin position="1"/>
        <end position="22"/>
    </location>
</feature>
<proteinExistence type="predicted"/>
<keyword evidence="1" id="KW-0646">Protease inhibitor</keyword>
<comment type="caution">
    <text evidence="4">The sequence shown here is derived from an EMBL/GenBank/DDBJ whole genome shotgun (WGS) entry which is preliminary data.</text>
</comment>
<evidence type="ECO:0000313" key="5">
    <source>
        <dbReference type="Proteomes" id="UP000054630"/>
    </source>
</evidence>
<dbReference type="InterPro" id="IPR008197">
    <property type="entry name" value="WAP_dom"/>
</dbReference>
<protein>
    <recommendedName>
        <fullName evidence="3">WAP domain-containing protein</fullName>
    </recommendedName>
</protein>
<dbReference type="Proteomes" id="UP000054630">
    <property type="component" value="Unassembled WGS sequence"/>
</dbReference>
<dbReference type="PANTHER" id="PTHR34150:SF4">
    <property type="entry name" value="CHITIN BINDING DOMAIN (CHTBD2) CONTAINING"/>
    <property type="match status" value="1"/>
</dbReference>
<dbReference type="CDD" id="cd19941">
    <property type="entry name" value="TIL"/>
    <property type="match status" value="1"/>
</dbReference>
<dbReference type="InterPro" id="IPR036645">
    <property type="entry name" value="Elafin-like_sf"/>
</dbReference>
<dbReference type="Pfam" id="PF01826">
    <property type="entry name" value="TIL"/>
    <property type="match status" value="1"/>
</dbReference>
<evidence type="ECO:0000313" key="4">
    <source>
        <dbReference type="EMBL" id="KRX23014.1"/>
    </source>
</evidence>
<reference evidence="4 5" key="1">
    <citation type="submission" date="2015-01" db="EMBL/GenBank/DDBJ databases">
        <title>Evolution of Trichinella species and genotypes.</title>
        <authorList>
            <person name="Korhonen P.K."/>
            <person name="Edoardo P."/>
            <person name="Giuseppe L.R."/>
            <person name="Gasser R.B."/>
        </authorList>
    </citation>
    <scope>NUCLEOTIDE SEQUENCE [LARGE SCALE GENOMIC DNA]</scope>
    <source>
        <strain evidence="4">ISS37</strain>
    </source>
</reference>
<dbReference type="SUPFAM" id="SSF57567">
    <property type="entry name" value="Serine protease inhibitors"/>
    <property type="match status" value="1"/>
</dbReference>
<sequence>MKYSSFIIFAAFILTLSAPDTAVSLSAFAKQCWDGAMPIMHCVVDQCPGGFYCDDGFCCRERVANLSVELNMVDKSNITRQTKRRPQKIPESFKEGTCPQIDAFPQLPGLIVCENDFDCAGPWKCCSTRIGNFCFDVHESEVDKRETIQTSKSLDDELPVIGRVPCSIDEDCIPPSRCRPTRVGRRCVSAERGDYEDACPKHEEFVKCASPCQTGCIQRVLDNICEETFCRPGCICQSGYIRMYHNEWRSKCVRVAYCTEKRKNYVKPINVSPSSTSLSLKCQTNLHCPSDYVCSNGVCVISSAEIEDSANKWTLPSNTKENLRACHTDFDCPQSERCSQTRNGKRCISKDFTTTTTRLCPNGYSAESTCSMGVCPIGYTCWKGLCCDSVADRYTSKNRCPPIGPGTPRGRLHLCDSDDDCVLNEHCCLTATGRQCLSLGDGDHTTRNIQKCPDGSESTYTCYKGSCPENLICIENICCPIKTTSTDDACPETGAAAFDWQKPTRDQCENDFDCTDYGKKCCPTRAGKRCLANIALQFIGMTERLSACSDGLQPLYKCPATGCPRGYFCENGGCCRRLVSQYHKSDSCPTVQDEDRSKILQSCLINSDCHDNEYCCQGKCVRATKKHASKRTIREK</sequence>
<evidence type="ECO:0000256" key="2">
    <source>
        <dbReference type="SAM" id="SignalP"/>
    </source>
</evidence>
<dbReference type="GO" id="GO:0005576">
    <property type="term" value="C:extracellular region"/>
    <property type="evidence" value="ECO:0007669"/>
    <property type="project" value="InterPro"/>
</dbReference>
<organism evidence="4 5">
    <name type="scientific">Trichinella nelsoni</name>
    <dbReference type="NCBI Taxonomy" id="6336"/>
    <lineage>
        <taxon>Eukaryota</taxon>
        <taxon>Metazoa</taxon>
        <taxon>Ecdysozoa</taxon>
        <taxon>Nematoda</taxon>
        <taxon>Enoplea</taxon>
        <taxon>Dorylaimia</taxon>
        <taxon>Trichinellida</taxon>
        <taxon>Trichinellidae</taxon>
        <taxon>Trichinella</taxon>
    </lineage>
</organism>
<name>A0A0V0S8C9_9BILA</name>
<dbReference type="PANTHER" id="PTHR34150">
    <property type="entry name" value="PROTEIN CBG08832-RELATED"/>
    <property type="match status" value="1"/>
</dbReference>
<dbReference type="InterPro" id="IPR002919">
    <property type="entry name" value="TIL_dom"/>
</dbReference>